<proteinExistence type="predicted"/>
<organism evidence="1 2">
    <name type="scientific">Vitis vinifera</name>
    <name type="common">Grape</name>
    <dbReference type="NCBI Taxonomy" id="29760"/>
    <lineage>
        <taxon>Eukaryota</taxon>
        <taxon>Viridiplantae</taxon>
        <taxon>Streptophyta</taxon>
        <taxon>Embryophyta</taxon>
        <taxon>Tracheophyta</taxon>
        <taxon>Spermatophyta</taxon>
        <taxon>Magnoliopsida</taxon>
        <taxon>eudicotyledons</taxon>
        <taxon>Gunneridae</taxon>
        <taxon>Pentapetalae</taxon>
        <taxon>rosids</taxon>
        <taxon>Vitales</taxon>
        <taxon>Vitaceae</taxon>
        <taxon>Viteae</taxon>
        <taxon>Vitis</taxon>
    </lineage>
</organism>
<sequence>MTSVTHLAVTQVTFILSRHVRGLPQSAATRYYTVVTIEKVHPSQKNFMTYHNIVTTTTPPLTLPLEPMCHHWGPYNQPIGTQLSLEDTSLDWEEMINCFNMVQAPVSG</sequence>
<evidence type="ECO:0000313" key="1">
    <source>
        <dbReference type="EMBL" id="CCB46986.1"/>
    </source>
</evidence>
<dbReference type="Proteomes" id="UP000009183">
    <property type="component" value="Chromosome 14"/>
</dbReference>
<name>F6H443_VITVI</name>
<dbReference type="InParanoid" id="F6H443"/>
<evidence type="ECO:0000313" key="2">
    <source>
        <dbReference type="Proteomes" id="UP000009183"/>
    </source>
</evidence>
<dbReference type="AlphaFoldDB" id="F6H443"/>
<dbReference type="PaxDb" id="29760-VIT_14s0068g01320.t01"/>
<reference evidence="2" key="1">
    <citation type="journal article" date="2007" name="Nature">
        <title>The grapevine genome sequence suggests ancestral hexaploidization in major angiosperm phyla.</title>
        <authorList>
            <consortium name="The French-Italian Public Consortium for Grapevine Genome Characterization."/>
            <person name="Jaillon O."/>
            <person name="Aury J.-M."/>
            <person name="Noel B."/>
            <person name="Policriti A."/>
            <person name="Clepet C."/>
            <person name="Casagrande A."/>
            <person name="Choisne N."/>
            <person name="Aubourg S."/>
            <person name="Vitulo N."/>
            <person name="Jubin C."/>
            <person name="Vezzi A."/>
            <person name="Legeai F."/>
            <person name="Hugueney P."/>
            <person name="Dasilva C."/>
            <person name="Horner D."/>
            <person name="Mica E."/>
            <person name="Jublot D."/>
            <person name="Poulain J."/>
            <person name="Bruyere C."/>
            <person name="Billault A."/>
            <person name="Segurens B."/>
            <person name="Gouyvenoux M."/>
            <person name="Ugarte E."/>
            <person name="Cattonaro F."/>
            <person name="Anthouard V."/>
            <person name="Vico V."/>
            <person name="Del Fabbro C."/>
            <person name="Alaux M."/>
            <person name="Di Gaspero G."/>
            <person name="Dumas V."/>
            <person name="Felice N."/>
            <person name="Paillard S."/>
            <person name="Juman I."/>
            <person name="Moroldo M."/>
            <person name="Scalabrin S."/>
            <person name="Canaguier A."/>
            <person name="Le Clainche I."/>
            <person name="Malacrida G."/>
            <person name="Durand E."/>
            <person name="Pesole G."/>
            <person name="Laucou V."/>
            <person name="Chatelet P."/>
            <person name="Merdinoglu D."/>
            <person name="Delledonne M."/>
            <person name="Pezzotti M."/>
            <person name="Lecharny A."/>
            <person name="Scarpelli C."/>
            <person name="Artiguenave F."/>
            <person name="Pe M.E."/>
            <person name="Valle G."/>
            <person name="Morgante M."/>
            <person name="Caboche M."/>
            <person name="Adam-Blondon A.-F."/>
            <person name="Weissenbach J."/>
            <person name="Quetier F."/>
            <person name="Wincker P."/>
        </authorList>
    </citation>
    <scope>NUCLEOTIDE SEQUENCE [LARGE SCALE GENOMIC DNA]</scope>
    <source>
        <strain evidence="2">cv. Pinot noir / PN40024</strain>
    </source>
</reference>
<dbReference type="HOGENOM" id="CLU_2201857_0_0_1"/>
<keyword evidence="2" id="KW-1185">Reference proteome</keyword>
<dbReference type="EMBL" id="FN595232">
    <property type="protein sequence ID" value="CCB46986.1"/>
    <property type="molecule type" value="Genomic_DNA"/>
</dbReference>
<accession>F6H443</accession>
<gene>
    <name evidence="1" type="ordered locus">VIT_14s0068g01320</name>
</gene>
<protein>
    <submittedName>
        <fullName evidence="1">Uncharacterized protein</fullName>
    </submittedName>
</protein>